<dbReference type="InterPro" id="IPR050832">
    <property type="entry name" value="Bact_Acetyltransf"/>
</dbReference>
<dbReference type="CDD" id="cd04301">
    <property type="entry name" value="NAT_SF"/>
    <property type="match status" value="1"/>
</dbReference>
<dbReference type="PANTHER" id="PTHR43877">
    <property type="entry name" value="AMINOALKYLPHOSPHONATE N-ACETYLTRANSFERASE-RELATED-RELATED"/>
    <property type="match status" value="1"/>
</dbReference>
<dbReference type="InterPro" id="IPR016181">
    <property type="entry name" value="Acyl_CoA_acyltransferase"/>
</dbReference>
<sequence>MGFEFGKFWRKDNIPNNERITVRQGRNTPEDREAARALMQETFDYHEKLGMGEPGLTFKPASQASYMEECISALLYGDNESVRALLAFRGKQAVGFALVRIMSDYYYTLDHYGYIEQLIVTEQARQQGAGAMLLEACYDWLKSRRIHSATLKVYGTNRAALRFYEREGFSHLRYELIKHF</sequence>
<dbReference type="Proteomes" id="UP000521676">
    <property type="component" value="Unassembled WGS sequence"/>
</dbReference>
<evidence type="ECO:0000313" key="4">
    <source>
        <dbReference type="EMBL" id="NWJ48737.1"/>
    </source>
</evidence>
<dbReference type="Pfam" id="PF00583">
    <property type="entry name" value="Acetyltransf_1"/>
    <property type="match status" value="1"/>
</dbReference>
<dbReference type="EMBL" id="JACATZ010000003">
    <property type="protein sequence ID" value="NWJ48737.1"/>
    <property type="molecule type" value="Genomic_DNA"/>
</dbReference>
<dbReference type="GO" id="GO:0016747">
    <property type="term" value="F:acyltransferase activity, transferring groups other than amino-acyl groups"/>
    <property type="evidence" value="ECO:0007669"/>
    <property type="project" value="InterPro"/>
</dbReference>
<evidence type="ECO:0000256" key="2">
    <source>
        <dbReference type="ARBA" id="ARBA00023315"/>
    </source>
</evidence>
<reference evidence="5" key="2">
    <citation type="journal article" date="2024" name="Nature">
        <title>Anoxygenic phototroph of the Chloroflexota uses a type I reaction centre.</title>
        <authorList>
            <person name="Tsuji J.M."/>
            <person name="Shaw N.A."/>
            <person name="Nagashima S."/>
            <person name="Venkiteswaran J.J."/>
            <person name="Schiff S.L."/>
            <person name="Watanabe T."/>
            <person name="Fukui M."/>
            <person name="Hanada S."/>
            <person name="Tank M."/>
            <person name="Neufeld J.D."/>
        </authorList>
    </citation>
    <scope>NUCLEOTIDE SEQUENCE</scope>
    <source>
        <strain evidence="5">L227-S17</strain>
    </source>
</reference>
<organism evidence="4 6">
    <name type="scientific">Candidatus Chlorohelix allophototropha</name>
    <dbReference type="NCBI Taxonomy" id="3003348"/>
    <lineage>
        <taxon>Bacteria</taxon>
        <taxon>Bacillati</taxon>
        <taxon>Chloroflexota</taxon>
        <taxon>Chloroflexia</taxon>
        <taxon>Candidatus Chloroheliales</taxon>
        <taxon>Candidatus Chloroheliaceae</taxon>
        <taxon>Candidatus Chlorohelix</taxon>
    </lineage>
</organism>
<keyword evidence="2" id="KW-0012">Acyltransferase</keyword>
<evidence type="ECO:0000256" key="1">
    <source>
        <dbReference type="ARBA" id="ARBA00022679"/>
    </source>
</evidence>
<protein>
    <submittedName>
        <fullName evidence="4">GNAT family N-acetyltransferase</fullName>
    </submittedName>
</protein>
<name>A0A8T7M9B0_9CHLR</name>
<dbReference type="EMBL" id="CP128400">
    <property type="protein sequence ID" value="WJW68668.1"/>
    <property type="molecule type" value="Genomic_DNA"/>
</dbReference>
<dbReference type="PANTHER" id="PTHR43877:SF2">
    <property type="entry name" value="AMINOALKYLPHOSPHONATE N-ACETYLTRANSFERASE-RELATED"/>
    <property type="match status" value="1"/>
</dbReference>
<evidence type="ECO:0000313" key="6">
    <source>
        <dbReference type="Proteomes" id="UP000521676"/>
    </source>
</evidence>
<evidence type="ECO:0000259" key="3">
    <source>
        <dbReference type="PROSITE" id="PS51186"/>
    </source>
</evidence>
<accession>A0A8T7M9B0</accession>
<dbReference type="Proteomes" id="UP001431572">
    <property type="component" value="Chromosome 2"/>
</dbReference>
<gene>
    <name evidence="4" type="ORF">HXX08_23000</name>
    <name evidence="5" type="ORF">OZ401_004284</name>
</gene>
<dbReference type="PROSITE" id="PS51186">
    <property type="entry name" value="GNAT"/>
    <property type="match status" value="1"/>
</dbReference>
<keyword evidence="1" id="KW-0808">Transferase</keyword>
<keyword evidence="7" id="KW-1185">Reference proteome</keyword>
<evidence type="ECO:0000313" key="7">
    <source>
        <dbReference type="Proteomes" id="UP001431572"/>
    </source>
</evidence>
<proteinExistence type="predicted"/>
<evidence type="ECO:0000313" key="5">
    <source>
        <dbReference type="EMBL" id="WJW68668.1"/>
    </source>
</evidence>
<feature type="domain" description="N-acetyltransferase" evidence="3">
    <location>
        <begin position="20"/>
        <end position="180"/>
    </location>
</feature>
<dbReference type="SUPFAM" id="SSF55729">
    <property type="entry name" value="Acyl-CoA N-acyltransferases (Nat)"/>
    <property type="match status" value="1"/>
</dbReference>
<reference evidence="4 6" key="1">
    <citation type="submission" date="2020-06" db="EMBL/GenBank/DDBJ databases">
        <title>Anoxygenic phototrophic Chloroflexota member uses a Type I reaction center.</title>
        <authorList>
            <person name="Tsuji J.M."/>
            <person name="Shaw N.A."/>
            <person name="Nagashima S."/>
            <person name="Venkiteswaran J."/>
            <person name="Schiff S.L."/>
            <person name="Hanada S."/>
            <person name="Tank M."/>
            <person name="Neufeld J.D."/>
        </authorList>
    </citation>
    <scope>NUCLEOTIDE SEQUENCE [LARGE SCALE GENOMIC DNA]</scope>
    <source>
        <strain evidence="4">L227-S17</strain>
    </source>
</reference>
<dbReference type="InterPro" id="IPR000182">
    <property type="entry name" value="GNAT_dom"/>
</dbReference>
<dbReference type="Gene3D" id="3.40.630.30">
    <property type="match status" value="1"/>
</dbReference>
<dbReference type="AlphaFoldDB" id="A0A8T7M9B0"/>
<dbReference type="RefSeq" id="WP_341470573.1">
    <property type="nucleotide sequence ID" value="NZ_CP128400.1"/>
</dbReference>